<evidence type="ECO:0000313" key="4">
    <source>
        <dbReference type="Proteomes" id="UP001526430"/>
    </source>
</evidence>
<dbReference type="EMBL" id="JAPFQI010000048">
    <property type="protein sequence ID" value="MCW8088514.1"/>
    <property type="molecule type" value="Genomic_DNA"/>
</dbReference>
<dbReference type="Proteomes" id="UP001526430">
    <property type="component" value="Unassembled WGS sequence"/>
</dbReference>
<feature type="modified residue" description="4-aspartylphosphate" evidence="1">
    <location>
        <position position="62"/>
    </location>
</feature>
<evidence type="ECO:0000259" key="2">
    <source>
        <dbReference type="PROSITE" id="PS50110"/>
    </source>
</evidence>
<comment type="caution">
    <text evidence="3">The sequence shown here is derived from an EMBL/GenBank/DDBJ whole genome shotgun (WGS) entry which is preliminary data.</text>
</comment>
<protein>
    <submittedName>
        <fullName evidence="3">Response regulator</fullName>
    </submittedName>
</protein>
<dbReference type="PROSITE" id="PS50110">
    <property type="entry name" value="RESPONSE_REGULATORY"/>
    <property type="match status" value="1"/>
</dbReference>
<evidence type="ECO:0000256" key="1">
    <source>
        <dbReference type="PROSITE-ProRule" id="PRU00169"/>
    </source>
</evidence>
<dbReference type="SMART" id="SM00448">
    <property type="entry name" value="REC"/>
    <property type="match status" value="1"/>
</dbReference>
<organism evidence="3 4">
    <name type="scientific">Sabulicella glaciei</name>
    <dbReference type="NCBI Taxonomy" id="2984948"/>
    <lineage>
        <taxon>Bacteria</taxon>
        <taxon>Pseudomonadati</taxon>
        <taxon>Pseudomonadota</taxon>
        <taxon>Alphaproteobacteria</taxon>
        <taxon>Acetobacterales</taxon>
        <taxon>Acetobacteraceae</taxon>
        <taxon>Sabulicella</taxon>
    </lineage>
</organism>
<dbReference type="InterPro" id="IPR011006">
    <property type="entry name" value="CheY-like_superfamily"/>
</dbReference>
<proteinExistence type="predicted"/>
<feature type="domain" description="Response regulatory" evidence="2">
    <location>
        <begin position="11"/>
        <end position="122"/>
    </location>
</feature>
<dbReference type="RefSeq" id="WP_301592794.1">
    <property type="nucleotide sequence ID" value="NZ_JAPFQI010000048.1"/>
</dbReference>
<keyword evidence="4" id="KW-1185">Reference proteome</keyword>
<accession>A0ABT3P272</accession>
<dbReference type="InterPro" id="IPR001789">
    <property type="entry name" value="Sig_transdc_resp-reg_receiver"/>
</dbReference>
<reference evidence="3 4" key="1">
    <citation type="submission" date="2022-10" db="EMBL/GenBank/DDBJ databases">
        <title>Roseococcus glaciei nov., sp. nov., isolated from glacier.</title>
        <authorList>
            <person name="Liu Q."/>
            <person name="Xin Y.-H."/>
        </authorList>
    </citation>
    <scope>NUCLEOTIDE SEQUENCE [LARGE SCALE GENOMIC DNA]</scope>
    <source>
        <strain evidence="3 4">MDT2-1-1</strain>
    </source>
</reference>
<keyword evidence="1" id="KW-0597">Phosphoprotein</keyword>
<evidence type="ECO:0000313" key="3">
    <source>
        <dbReference type="EMBL" id="MCW8088514.1"/>
    </source>
</evidence>
<sequence>MNPEASPIGPKVLVAEEDYLQASAMARSLEAAGARVAGPVATLAAALRMLEREADIAGAVLDLELHGEQVFPLAAILQRKGLPFVFASARPTAGLPSAFRDAHWLPKPASMEQAMALLGVNETSSRMIAMDVTVRNLLAA</sequence>
<name>A0ABT3P272_9PROT</name>
<gene>
    <name evidence="3" type="ORF">OF850_23335</name>
</gene>
<dbReference type="Gene3D" id="3.40.50.2300">
    <property type="match status" value="1"/>
</dbReference>
<dbReference type="SUPFAM" id="SSF52172">
    <property type="entry name" value="CheY-like"/>
    <property type="match status" value="1"/>
</dbReference>